<dbReference type="GO" id="GO:0006882">
    <property type="term" value="P:intracellular zinc ion homeostasis"/>
    <property type="evidence" value="ECO:0007669"/>
    <property type="project" value="InterPro"/>
</dbReference>
<dbReference type="InterPro" id="IPR045316">
    <property type="entry name" value="Msc2-like"/>
</dbReference>
<dbReference type="PANTHER" id="PTHR45755">
    <property type="match status" value="1"/>
</dbReference>
<dbReference type="GO" id="GO:1904257">
    <property type="term" value="P:zinc ion import into Golgi lumen"/>
    <property type="evidence" value="ECO:0007669"/>
    <property type="project" value="TreeGrafter"/>
</dbReference>
<feature type="compositionally biased region" description="Basic and acidic residues" evidence="8">
    <location>
        <begin position="184"/>
        <end position="194"/>
    </location>
</feature>
<evidence type="ECO:0000256" key="6">
    <source>
        <dbReference type="ARBA" id="ARBA00023065"/>
    </source>
</evidence>
<feature type="transmembrane region" description="Helical" evidence="9">
    <location>
        <begin position="27"/>
        <end position="46"/>
    </location>
</feature>
<keyword evidence="5 9" id="KW-1133">Transmembrane helix</keyword>
<evidence type="ECO:0000313" key="11">
    <source>
        <dbReference type="EMBL" id="KAG0142897.1"/>
    </source>
</evidence>
<feature type="compositionally biased region" description="Basic and acidic residues" evidence="8">
    <location>
        <begin position="165"/>
        <end position="174"/>
    </location>
</feature>
<dbReference type="GO" id="GO:0005385">
    <property type="term" value="F:zinc ion transmembrane transporter activity"/>
    <property type="evidence" value="ECO:0007669"/>
    <property type="project" value="InterPro"/>
</dbReference>
<protein>
    <recommendedName>
        <fullName evidence="10">Cation efflux protein transmembrane domain-containing protein</fullName>
    </recommendedName>
</protein>
<feature type="region of interest" description="Disordered" evidence="8">
    <location>
        <begin position="149"/>
        <end position="241"/>
    </location>
</feature>
<dbReference type="Gene3D" id="1.20.1510.10">
    <property type="entry name" value="Cation efflux protein transmembrane domain"/>
    <property type="match status" value="1"/>
</dbReference>
<gene>
    <name evidence="11" type="ORF">CROQUDRAFT_49580</name>
</gene>
<dbReference type="Proteomes" id="UP000886653">
    <property type="component" value="Unassembled WGS sequence"/>
</dbReference>
<evidence type="ECO:0000256" key="2">
    <source>
        <dbReference type="ARBA" id="ARBA00008873"/>
    </source>
</evidence>
<feature type="domain" description="Cation efflux protein transmembrane" evidence="10">
    <location>
        <begin position="29"/>
        <end position="304"/>
    </location>
</feature>
<dbReference type="GO" id="GO:0031410">
    <property type="term" value="C:cytoplasmic vesicle"/>
    <property type="evidence" value="ECO:0007669"/>
    <property type="project" value="TreeGrafter"/>
</dbReference>
<evidence type="ECO:0000256" key="8">
    <source>
        <dbReference type="SAM" id="MobiDB-lite"/>
    </source>
</evidence>
<keyword evidence="4 9" id="KW-0812">Transmembrane</keyword>
<comment type="similarity">
    <text evidence="2">Belongs to the cation diffusion facilitator (CDF) transporter (TC 2.A.4) family. SLC30A subfamily.</text>
</comment>
<keyword evidence="7 9" id="KW-0472">Membrane</keyword>
<evidence type="ECO:0000256" key="9">
    <source>
        <dbReference type="SAM" id="Phobius"/>
    </source>
</evidence>
<keyword evidence="6" id="KW-0406">Ion transport</keyword>
<evidence type="ECO:0000256" key="3">
    <source>
        <dbReference type="ARBA" id="ARBA00022448"/>
    </source>
</evidence>
<dbReference type="Pfam" id="PF01545">
    <property type="entry name" value="Cation_efflux"/>
    <property type="match status" value="1"/>
</dbReference>
<dbReference type="OrthoDB" id="2506319at2759"/>
<evidence type="ECO:0000256" key="1">
    <source>
        <dbReference type="ARBA" id="ARBA00004141"/>
    </source>
</evidence>
<feature type="transmembrane region" description="Helical" evidence="9">
    <location>
        <begin position="279"/>
        <end position="297"/>
    </location>
</feature>
<dbReference type="InterPro" id="IPR058533">
    <property type="entry name" value="Cation_efflux_TM"/>
</dbReference>
<reference evidence="11" key="1">
    <citation type="submission" date="2013-11" db="EMBL/GenBank/DDBJ databases">
        <title>Genome sequence of the fusiform rust pathogen reveals effectors for host alternation and coevolution with pine.</title>
        <authorList>
            <consortium name="DOE Joint Genome Institute"/>
            <person name="Smith K."/>
            <person name="Pendleton A."/>
            <person name="Kubisiak T."/>
            <person name="Anderson C."/>
            <person name="Salamov A."/>
            <person name="Aerts A."/>
            <person name="Riley R."/>
            <person name="Clum A."/>
            <person name="Lindquist E."/>
            <person name="Ence D."/>
            <person name="Campbell M."/>
            <person name="Kronenberg Z."/>
            <person name="Feau N."/>
            <person name="Dhillon B."/>
            <person name="Hamelin R."/>
            <person name="Burleigh J."/>
            <person name="Smith J."/>
            <person name="Yandell M."/>
            <person name="Nelson C."/>
            <person name="Grigoriev I."/>
            <person name="Davis J."/>
        </authorList>
    </citation>
    <scope>NUCLEOTIDE SEQUENCE</scope>
    <source>
        <strain evidence="11">G11</strain>
    </source>
</reference>
<feature type="compositionally biased region" description="Basic and acidic residues" evidence="8">
    <location>
        <begin position="217"/>
        <end position="238"/>
    </location>
</feature>
<dbReference type="EMBL" id="MU167334">
    <property type="protein sequence ID" value="KAG0142897.1"/>
    <property type="molecule type" value="Genomic_DNA"/>
</dbReference>
<sequence length="419" mass="46177">MDKFLVQYRKFKGIIKTVLDNPESKRIAFFLCLNLAYMLVQMMYGIWTNSLGLISDSIHMFFDCMALAMGLFASVMSTWPADSRFPYGYGRVETLSGFTNGVFLLLISLFIIFEAIQRLLDPPEMNTNQLLVVSSVGLGVNLVGMFATGHHHHHHGGGGHHHHHGQDEKTKDALDYSVTQPGPDHAHSAPDHGHSHSSHHHAHSPQDNAHSSHGHGHLHDHDHSHHDGHAHSSHDHGHSHSHNMKGVFLHVMADTLGSLGVIISTILIERYGWTGFDPLASIFIATLIAGSVYPLVIDCGKILLLDLGTERENQLRVALLKLGSIEGLSSYSTPKFWPKDSFNINGTIHVQLEPNTSTLSSTSDQLIARYDKIELIKKKVINVLKSNLNGLDEIIVQVEGVDGVLGCNCLVRTNTTSTS</sequence>
<evidence type="ECO:0000256" key="5">
    <source>
        <dbReference type="ARBA" id="ARBA00022989"/>
    </source>
</evidence>
<feature type="transmembrane region" description="Helical" evidence="9">
    <location>
        <begin position="97"/>
        <end position="116"/>
    </location>
</feature>
<keyword evidence="3" id="KW-0813">Transport</keyword>
<comment type="subcellular location">
    <subcellularLocation>
        <location evidence="1">Membrane</location>
        <topology evidence="1">Multi-pass membrane protein</topology>
    </subcellularLocation>
</comment>
<feature type="transmembrane region" description="Helical" evidence="9">
    <location>
        <begin position="247"/>
        <end position="267"/>
    </location>
</feature>
<dbReference type="PANTHER" id="PTHR45755:SF4">
    <property type="entry name" value="ZINC TRANSPORTER 7"/>
    <property type="match status" value="1"/>
</dbReference>
<evidence type="ECO:0000256" key="4">
    <source>
        <dbReference type="ARBA" id="ARBA00022692"/>
    </source>
</evidence>
<name>A0A9P6T8A5_9BASI</name>
<feature type="transmembrane region" description="Helical" evidence="9">
    <location>
        <begin position="58"/>
        <end position="77"/>
    </location>
</feature>
<comment type="caution">
    <text evidence="11">The sequence shown here is derived from an EMBL/GenBank/DDBJ whole genome shotgun (WGS) entry which is preliminary data.</text>
</comment>
<dbReference type="InterPro" id="IPR027469">
    <property type="entry name" value="Cation_efflux_TMD_sf"/>
</dbReference>
<keyword evidence="12" id="KW-1185">Reference proteome</keyword>
<dbReference type="GO" id="GO:0005794">
    <property type="term" value="C:Golgi apparatus"/>
    <property type="evidence" value="ECO:0007669"/>
    <property type="project" value="TreeGrafter"/>
</dbReference>
<dbReference type="AlphaFoldDB" id="A0A9P6T8A5"/>
<dbReference type="SUPFAM" id="SSF161111">
    <property type="entry name" value="Cation efflux protein transmembrane domain-like"/>
    <property type="match status" value="1"/>
</dbReference>
<evidence type="ECO:0000256" key="7">
    <source>
        <dbReference type="ARBA" id="ARBA00023136"/>
    </source>
</evidence>
<organism evidence="11 12">
    <name type="scientific">Cronartium quercuum f. sp. fusiforme G11</name>
    <dbReference type="NCBI Taxonomy" id="708437"/>
    <lineage>
        <taxon>Eukaryota</taxon>
        <taxon>Fungi</taxon>
        <taxon>Dikarya</taxon>
        <taxon>Basidiomycota</taxon>
        <taxon>Pucciniomycotina</taxon>
        <taxon>Pucciniomycetes</taxon>
        <taxon>Pucciniales</taxon>
        <taxon>Coleosporiaceae</taxon>
        <taxon>Cronartium</taxon>
    </lineage>
</organism>
<dbReference type="NCBIfam" id="TIGR01297">
    <property type="entry name" value="CDF"/>
    <property type="match status" value="1"/>
</dbReference>
<evidence type="ECO:0000259" key="10">
    <source>
        <dbReference type="Pfam" id="PF01545"/>
    </source>
</evidence>
<accession>A0A9P6T8A5</accession>
<dbReference type="GO" id="GO:0016020">
    <property type="term" value="C:membrane"/>
    <property type="evidence" value="ECO:0007669"/>
    <property type="project" value="UniProtKB-SubCell"/>
</dbReference>
<dbReference type="InterPro" id="IPR002524">
    <property type="entry name" value="Cation_efflux"/>
</dbReference>
<evidence type="ECO:0000313" key="12">
    <source>
        <dbReference type="Proteomes" id="UP000886653"/>
    </source>
</evidence>
<feature type="compositionally biased region" description="Basic residues" evidence="8">
    <location>
        <begin position="149"/>
        <end position="164"/>
    </location>
</feature>
<proteinExistence type="inferred from homology"/>